<dbReference type="PANTHER" id="PTHR43712">
    <property type="entry name" value="PUTATIVE (AFU_ORTHOLOGUE AFUA_4G14580)-RELATED"/>
    <property type="match status" value="1"/>
</dbReference>
<evidence type="ECO:0000256" key="4">
    <source>
        <dbReference type="PIRSR" id="PIRSR005739-1"/>
    </source>
</evidence>
<reference evidence="6" key="1">
    <citation type="journal article" date="2023" name="Mol. Phylogenet. Evol.">
        <title>Genome-scale phylogeny and comparative genomics of the fungal order Sordariales.</title>
        <authorList>
            <person name="Hensen N."/>
            <person name="Bonometti L."/>
            <person name="Westerberg I."/>
            <person name="Brannstrom I.O."/>
            <person name="Guillou S."/>
            <person name="Cros-Aarteil S."/>
            <person name="Calhoun S."/>
            <person name="Haridas S."/>
            <person name="Kuo A."/>
            <person name="Mondo S."/>
            <person name="Pangilinan J."/>
            <person name="Riley R."/>
            <person name="LaButti K."/>
            <person name="Andreopoulos B."/>
            <person name="Lipzen A."/>
            <person name="Chen C."/>
            <person name="Yan M."/>
            <person name="Daum C."/>
            <person name="Ng V."/>
            <person name="Clum A."/>
            <person name="Steindorff A."/>
            <person name="Ohm R.A."/>
            <person name="Martin F."/>
            <person name="Silar P."/>
            <person name="Natvig D.O."/>
            <person name="Lalanne C."/>
            <person name="Gautier V."/>
            <person name="Ament-Velasquez S.L."/>
            <person name="Kruys A."/>
            <person name="Hutchinson M.I."/>
            <person name="Powell A.J."/>
            <person name="Barry K."/>
            <person name="Miller A.N."/>
            <person name="Grigoriev I.V."/>
            <person name="Debuchy R."/>
            <person name="Gladieux P."/>
            <person name="Hiltunen Thoren M."/>
            <person name="Johannesson H."/>
        </authorList>
    </citation>
    <scope>NUCLEOTIDE SEQUENCE</scope>
    <source>
        <strain evidence="6">PSN309</strain>
    </source>
</reference>
<feature type="domain" description="O-methyltransferase C-terminal" evidence="5">
    <location>
        <begin position="212"/>
        <end position="369"/>
    </location>
</feature>
<dbReference type="PANTHER" id="PTHR43712:SF8">
    <property type="entry name" value="O-METHYLTRANSFERASE AF390-400"/>
    <property type="match status" value="1"/>
</dbReference>
<dbReference type="SUPFAM" id="SSF46785">
    <property type="entry name" value="Winged helix' DNA-binding domain"/>
    <property type="match status" value="1"/>
</dbReference>
<keyword evidence="1" id="KW-0489">Methyltransferase</keyword>
<dbReference type="PROSITE" id="PS51683">
    <property type="entry name" value="SAM_OMT_II"/>
    <property type="match status" value="1"/>
</dbReference>
<dbReference type="Gene3D" id="3.40.50.150">
    <property type="entry name" value="Vaccinia Virus protein VP39"/>
    <property type="match status" value="1"/>
</dbReference>
<dbReference type="SUPFAM" id="SSF53335">
    <property type="entry name" value="S-adenosyl-L-methionine-dependent methyltransferases"/>
    <property type="match status" value="1"/>
</dbReference>
<dbReference type="Gene3D" id="1.10.10.10">
    <property type="entry name" value="Winged helix-like DNA-binding domain superfamily/Winged helix DNA-binding domain"/>
    <property type="match status" value="1"/>
</dbReference>
<name>A0AAN6WSX9_9PEZI</name>
<dbReference type="InterPro" id="IPR029063">
    <property type="entry name" value="SAM-dependent_MTases_sf"/>
</dbReference>
<reference evidence="6" key="2">
    <citation type="submission" date="2023-05" db="EMBL/GenBank/DDBJ databases">
        <authorList>
            <consortium name="Lawrence Berkeley National Laboratory"/>
            <person name="Steindorff A."/>
            <person name="Hensen N."/>
            <person name="Bonometti L."/>
            <person name="Westerberg I."/>
            <person name="Brannstrom I.O."/>
            <person name="Guillou S."/>
            <person name="Cros-Aarteil S."/>
            <person name="Calhoun S."/>
            <person name="Haridas S."/>
            <person name="Kuo A."/>
            <person name="Mondo S."/>
            <person name="Pangilinan J."/>
            <person name="Riley R."/>
            <person name="Labutti K."/>
            <person name="Andreopoulos B."/>
            <person name="Lipzen A."/>
            <person name="Chen C."/>
            <person name="Yanf M."/>
            <person name="Daum C."/>
            <person name="Ng V."/>
            <person name="Clum A."/>
            <person name="Ohm R."/>
            <person name="Martin F."/>
            <person name="Silar P."/>
            <person name="Natvig D."/>
            <person name="Lalanne C."/>
            <person name="Gautier V."/>
            <person name="Ament-Velasquez S.L."/>
            <person name="Kruys A."/>
            <person name="Hutchinson M.I."/>
            <person name="Powell A.J."/>
            <person name="Barry K."/>
            <person name="Miller A.N."/>
            <person name="Grigoriev I.V."/>
            <person name="Debuchy R."/>
            <person name="Gladieux P."/>
            <person name="Thoren M.H."/>
            <person name="Johannesson H."/>
        </authorList>
    </citation>
    <scope>NUCLEOTIDE SEQUENCE</scope>
    <source>
        <strain evidence="6">PSN309</strain>
    </source>
</reference>
<proteinExistence type="predicted"/>
<protein>
    <submittedName>
        <fullName evidence="6">O-methyltransferase</fullName>
    </submittedName>
</protein>
<evidence type="ECO:0000313" key="6">
    <source>
        <dbReference type="EMBL" id="KAK4185727.1"/>
    </source>
</evidence>
<sequence length="389" mass="43266">MAPSPAEIISTLNSLCPDGVDENDFITRTAIADAAKRLLKRVQTPFDFFFPFAAEYGITHAAIQIFIDLGIWDGWTSAGGGERSLAELVKFANKEVEPELLARFLRLLTCVHFIDQTAPDRFTPTKFSLELGKESGIYHTNAANAALPQFLSKHGYNQIFDATHNPYTQVYNQPFFTRVASDPLYAESFNGFMSAYTREKCPWTEWYDTSLHLLSGADLSPGAGPVLVDIGGNIGVDIAHFLATHPSLPKGSVVLEDLPHVIPSAVVDVKTVAHDFFTPQPEETKDARGYLLHAVLHDWAYEPASKILTHLKEAMKPGYSKLLIVDIVIPEMGATIKQISIDLMLMVMLSGAERLESAWRKLLEDSGFRIIKIWVDPRRYESLIEAELA</sequence>
<dbReference type="InterPro" id="IPR016461">
    <property type="entry name" value="COMT-like"/>
</dbReference>
<gene>
    <name evidence="6" type="ORF">QBC35DRAFT_555874</name>
</gene>
<evidence type="ECO:0000256" key="3">
    <source>
        <dbReference type="ARBA" id="ARBA00022691"/>
    </source>
</evidence>
<feature type="active site" description="Proton acceptor" evidence="4">
    <location>
        <position position="297"/>
    </location>
</feature>
<keyword evidence="7" id="KW-1185">Reference proteome</keyword>
<dbReference type="InterPro" id="IPR036390">
    <property type="entry name" value="WH_DNA-bd_sf"/>
</dbReference>
<dbReference type="GO" id="GO:0032259">
    <property type="term" value="P:methylation"/>
    <property type="evidence" value="ECO:0007669"/>
    <property type="project" value="UniProtKB-KW"/>
</dbReference>
<dbReference type="Pfam" id="PF00891">
    <property type="entry name" value="Methyltransf_2"/>
    <property type="match status" value="1"/>
</dbReference>
<organism evidence="6 7">
    <name type="scientific">Podospora australis</name>
    <dbReference type="NCBI Taxonomy" id="1536484"/>
    <lineage>
        <taxon>Eukaryota</taxon>
        <taxon>Fungi</taxon>
        <taxon>Dikarya</taxon>
        <taxon>Ascomycota</taxon>
        <taxon>Pezizomycotina</taxon>
        <taxon>Sordariomycetes</taxon>
        <taxon>Sordariomycetidae</taxon>
        <taxon>Sordariales</taxon>
        <taxon>Podosporaceae</taxon>
        <taxon>Podospora</taxon>
    </lineage>
</organism>
<dbReference type="AlphaFoldDB" id="A0AAN6WSX9"/>
<keyword evidence="2" id="KW-0808">Transferase</keyword>
<accession>A0AAN6WSX9</accession>
<evidence type="ECO:0000256" key="1">
    <source>
        <dbReference type="ARBA" id="ARBA00022603"/>
    </source>
</evidence>
<dbReference type="InterPro" id="IPR001077">
    <property type="entry name" value="COMT_C"/>
</dbReference>
<dbReference type="InterPro" id="IPR036388">
    <property type="entry name" value="WH-like_DNA-bd_sf"/>
</dbReference>
<evidence type="ECO:0000313" key="7">
    <source>
        <dbReference type="Proteomes" id="UP001302126"/>
    </source>
</evidence>
<evidence type="ECO:0000259" key="5">
    <source>
        <dbReference type="Pfam" id="PF00891"/>
    </source>
</evidence>
<dbReference type="EMBL" id="MU864441">
    <property type="protein sequence ID" value="KAK4185727.1"/>
    <property type="molecule type" value="Genomic_DNA"/>
</dbReference>
<dbReference type="PIRSF" id="PIRSF005739">
    <property type="entry name" value="O-mtase"/>
    <property type="match status" value="1"/>
</dbReference>
<dbReference type="GO" id="GO:0008171">
    <property type="term" value="F:O-methyltransferase activity"/>
    <property type="evidence" value="ECO:0007669"/>
    <property type="project" value="InterPro"/>
</dbReference>
<evidence type="ECO:0000256" key="2">
    <source>
        <dbReference type="ARBA" id="ARBA00022679"/>
    </source>
</evidence>
<dbReference type="Proteomes" id="UP001302126">
    <property type="component" value="Unassembled WGS sequence"/>
</dbReference>
<keyword evidence="3" id="KW-0949">S-adenosyl-L-methionine</keyword>
<comment type="caution">
    <text evidence="6">The sequence shown here is derived from an EMBL/GenBank/DDBJ whole genome shotgun (WGS) entry which is preliminary data.</text>
</comment>